<proteinExistence type="predicted"/>
<comment type="caution">
    <text evidence="1">The sequence shown here is derived from an EMBL/GenBank/DDBJ whole genome shotgun (WGS) entry which is preliminary data.</text>
</comment>
<dbReference type="NCBIfam" id="NF047843">
    <property type="entry name" value="MST_Rv0443"/>
    <property type="match status" value="1"/>
</dbReference>
<dbReference type="InterPro" id="IPR007061">
    <property type="entry name" value="MST-like"/>
</dbReference>
<evidence type="ECO:0000313" key="1">
    <source>
        <dbReference type="EMBL" id="MFC5750448.1"/>
    </source>
</evidence>
<organism evidence="1 2">
    <name type="scientific">Actinomadura rugatobispora</name>
    <dbReference type="NCBI Taxonomy" id="1994"/>
    <lineage>
        <taxon>Bacteria</taxon>
        <taxon>Bacillati</taxon>
        <taxon>Actinomycetota</taxon>
        <taxon>Actinomycetes</taxon>
        <taxon>Streptosporangiales</taxon>
        <taxon>Thermomonosporaceae</taxon>
        <taxon>Actinomadura</taxon>
    </lineage>
</organism>
<dbReference type="InterPro" id="IPR034660">
    <property type="entry name" value="DinB/YfiT-like"/>
</dbReference>
<dbReference type="EMBL" id="JBHSON010000053">
    <property type="protein sequence ID" value="MFC5750448.1"/>
    <property type="molecule type" value="Genomic_DNA"/>
</dbReference>
<protein>
    <submittedName>
        <fullName evidence="1">DUF664 domain-containing protein</fullName>
    </submittedName>
</protein>
<dbReference type="SUPFAM" id="SSF109854">
    <property type="entry name" value="DinB/YfiT-like putative metalloenzymes"/>
    <property type="match status" value="1"/>
</dbReference>
<keyword evidence="2" id="KW-1185">Reference proteome</keyword>
<reference evidence="2" key="1">
    <citation type="journal article" date="2019" name="Int. J. Syst. Evol. Microbiol.">
        <title>The Global Catalogue of Microorganisms (GCM) 10K type strain sequencing project: providing services to taxonomists for standard genome sequencing and annotation.</title>
        <authorList>
            <consortium name="The Broad Institute Genomics Platform"/>
            <consortium name="The Broad Institute Genome Sequencing Center for Infectious Disease"/>
            <person name="Wu L."/>
            <person name="Ma J."/>
        </authorList>
    </citation>
    <scope>NUCLEOTIDE SEQUENCE [LARGE SCALE GENOMIC DNA]</scope>
    <source>
        <strain evidence="2">KCTC 42087</strain>
    </source>
</reference>
<accession>A0ABW1A724</accession>
<gene>
    <name evidence="1" type="ORF">ACFPZN_32900</name>
</gene>
<dbReference type="RefSeq" id="WP_378286190.1">
    <property type="nucleotide sequence ID" value="NZ_JBHSON010000053.1"/>
</dbReference>
<dbReference type="Proteomes" id="UP001596074">
    <property type="component" value="Unassembled WGS sequence"/>
</dbReference>
<dbReference type="Pfam" id="PF04978">
    <property type="entry name" value="MST"/>
    <property type="match status" value="1"/>
</dbReference>
<evidence type="ECO:0000313" key="2">
    <source>
        <dbReference type="Proteomes" id="UP001596074"/>
    </source>
</evidence>
<name>A0ABW1A724_9ACTN</name>
<dbReference type="Gene3D" id="1.20.120.450">
    <property type="entry name" value="dinb family like domain"/>
    <property type="match status" value="1"/>
</dbReference>
<sequence>MTSADLLVDAFGRIREIVHRAVGGLTPEQLAHRVNGEANSIAWLVWHLTRIQDDHIAEAAAVPQVWTAKGWDERFGLPFGPAQTGYGHSSEQVEAVRVDSWELLTGYHDAVHEQTVAYVETLGDADLERIVDRSWDPPVTLGVRLVSVVSDDLQHAGQAGFIRGLLP</sequence>